<evidence type="ECO:0000259" key="6">
    <source>
        <dbReference type="PROSITE" id="PS50157"/>
    </source>
</evidence>
<reference evidence="8" key="1">
    <citation type="submission" date="2025-08" db="UniProtKB">
        <authorList>
            <consortium name="RefSeq"/>
        </authorList>
    </citation>
    <scope>IDENTIFICATION</scope>
</reference>
<evidence type="ECO:0000256" key="1">
    <source>
        <dbReference type="ARBA" id="ARBA00004123"/>
    </source>
</evidence>
<dbReference type="GO" id="GO:0005634">
    <property type="term" value="C:nucleus"/>
    <property type="evidence" value="ECO:0007669"/>
    <property type="project" value="UniProtKB-SubCell"/>
</dbReference>
<dbReference type="PROSITE" id="PS50097">
    <property type="entry name" value="BTB"/>
    <property type="match status" value="1"/>
</dbReference>
<dbReference type="InterPro" id="IPR013087">
    <property type="entry name" value="Znf_C2H2_type"/>
</dbReference>
<evidence type="ECO:0000256" key="4">
    <source>
        <dbReference type="SAM" id="MobiDB-lite"/>
    </source>
</evidence>
<name>A0A6J1N1Y9_BICAN</name>
<dbReference type="RefSeq" id="XP_023939147.2">
    <property type="nucleotide sequence ID" value="XM_024083379.2"/>
</dbReference>
<dbReference type="GO" id="GO:0048666">
    <property type="term" value="P:neuron development"/>
    <property type="evidence" value="ECO:0007669"/>
    <property type="project" value="UniProtKB-ARBA"/>
</dbReference>
<dbReference type="SMART" id="SM00225">
    <property type="entry name" value="BTB"/>
    <property type="match status" value="1"/>
</dbReference>
<comment type="subcellular location">
    <subcellularLocation>
        <location evidence="1">Nucleus</location>
    </subcellularLocation>
</comment>
<dbReference type="Pfam" id="PF00651">
    <property type="entry name" value="BTB"/>
    <property type="match status" value="1"/>
</dbReference>
<dbReference type="GO" id="GO:0003006">
    <property type="term" value="P:developmental process involved in reproduction"/>
    <property type="evidence" value="ECO:0007669"/>
    <property type="project" value="UniProtKB-ARBA"/>
</dbReference>
<evidence type="ECO:0000259" key="5">
    <source>
        <dbReference type="PROSITE" id="PS50097"/>
    </source>
</evidence>
<accession>A0A6J1N1Y9</accession>
<dbReference type="PANTHER" id="PTHR23110:SF106">
    <property type="entry name" value="FI01104P"/>
    <property type="match status" value="1"/>
</dbReference>
<evidence type="ECO:0000256" key="2">
    <source>
        <dbReference type="ARBA" id="ARBA00023242"/>
    </source>
</evidence>
<feature type="domain" description="C2H2-type" evidence="6">
    <location>
        <begin position="250"/>
        <end position="277"/>
    </location>
</feature>
<dbReference type="Gene3D" id="3.30.160.60">
    <property type="entry name" value="Classic Zinc Finger"/>
    <property type="match status" value="1"/>
</dbReference>
<dbReference type="GeneID" id="112046666"/>
<dbReference type="InterPro" id="IPR000210">
    <property type="entry name" value="BTB/POZ_dom"/>
</dbReference>
<evidence type="ECO:0000256" key="3">
    <source>
        <dbReference type="PROSITE-ProRule" id="PRU00042"/>
    </source>
</evidence>
<dbReference type="PANTHER" id="PTHR23110">
    <property type="entry name" value="BTB DOMAIN TRANSCRIPTION FACTOR"/>
    <property type="match status" value="1"/>
</dbReference>
<feature type="region of interest" description="Disordered" evidence="4">
    <location>
        <begin position="196"/>
        <end position="242"/>
    </location>
</feature>
<dbReference type="CDD" id="cd18315">
    <property type="entry name" value="BTB_POZ_BAB-like"/>
    <property type="match status" value="1"/>
</dbReference>
<organism evidence="7 8">
    <name type="scientific">Bicyclus anynana</name>
    <name type="common">Squinting bush brown butterfly</name>
    <dbReference type="NCBI Taxonomy" id="110368"/>
    <lineage>
        <taxon>Eukaryota</taxon>
        <taxon>Metazoa</taxon>
        <taxon>Ecdysozoa</taxon>
        <taxon>Arthropoda</taxon>
        <taxon>Hexapoda</taxon>
        <taxon>Insecta</taxon>
        <taxon>Pterygota</taxon>
        <taxon>Neoptera</taxon>
        <taxon>Endopterygota</taxon>
        <taxon>Lepidoptera</taxon>
        <taxon>Glossata</taxon>
        <taxon>Ditrysia</taxon>
        <taxon>Papilionoidea</taxon>
        <taxon>Nymphalidae</taxon>
        <taxon>Satyrinae</taxon>
        <taxon>Satyrini</taxon>
        <taxon>Mycalesina</taxon>
        <taxon>Bicyclus</taxon>
    </lineage>
</organism>
<sequence>MNNAPQFSLRWNNYVTHVTEAFNALRFENDLVDVTLCCDGGKIRAHKMLLSACSSYFRQIFKENPCQHPVIIFRNFKFDDLNAIINFMYHGEVNIFQEQLESFLITAELLEVKGLTDNVEEETSSNQLRISESNSLDLSSKSNRVNDAPAPVLVEEPVNLTILPWSRGDNIPQENTTATQDNAVATQDNVAAIQDNDVEVQEPQPETSKTDNSVTKSKQGTSSEEMQVDTQTSVEDLSDKSSTESDLAKFRCQLCPKGFKHPTSLTLHKDSHAGKTQCPVCHRSFSRSYDMRSHLQRIHQGKQLTIKEIRYKNNSDSVGPKQFTHNI</sequence>
<feature type="domain" description="BTB" evidence="5">
    <location>
        <begin position="32"/>
        <end position="97"/>
    </location>
</feature>
<dbReference type="Pfam" id="PF00096">
    <property type="entry name" value="zf-C2H2"/>
    <property type="match status" value="2"/>
</dbReference>
<dbReference type="AlphaFoldDB" id="A0A6J1N1Y9"/>
<dbReference type="GO" id="GO:0006357">
    <property type="term" value="P:regulation of transcription by RNA polymerase II"/>
    <property type="evidence" value="ECO:0007669"/>
    <property type="project" value="TreeGrafter"/>
</dbReference>
<dbReference type="PROSITE" id="PS00028">
    <property type="entry name" value="ZINC_FINGER_C2H2_1"/>
    <property type="match status" value="2"/>
</dbReference>
<dbReference type="PROSITE" id="PS50157">
    <property type="entry name" value="ZINC_FINGER_C2H2_2"/>
    <property type="match status" value="2"/>
</dbReference>
<keyword evidence="3" id="KW-0862">Zinc</keyword>
<evidence type="ECO:0000313" key="7">
    <source>
        <dbReference type="Proteomes" id="UP001652582"/>
    </source>
</evidence>
<dbReference type="OrthoDB" id="10261408at2759"/>
<keyword evidence="7" id="KW-1185">Reference proteome</keyword>
<dbReference type="InterPro" id="IPR011333">
    <property type="entry name" value="SKP1/BTB/POZ_sf"/>
</dbReference>
<evidence type="ECO:0000313" key="8">
    <source>
        <dbReference type="RefSeq" id="XP_023939147.2"/>
    </source>
</evidence>
<feature type="domain" description="C2H2-type" evidence="6">
    <location>
        <begin position="276"/>
        <end position="304"/>
    </location>
</feature>
<dbReference type="InterPro" id="IPR051095">
    <property type="entry name" value="Dros_DevTransReg"/>
</dbReference>
<dbReference type="KEGG" id="bany:112046666"/>
<feature type="compositionally biased region" description="Polar residues" evidence="4">
    <location>
        <begin position="204"/>
        <end position="235"/>
    </location>
</feature>
<keyword evidence="2" id="KW-0539">Nucleus</keyword>
<protein>
    <submittedName>
        <fullName evidence="8">Zinc finger and BTB domain-containing protein 14</fullName>
    </submittedName>
</protein>
<keyword evidence="3" id="KW-0863">Zinc-finger</keyword>
<dbReference type="InterPro" id="IPR036236">
    <property type="entry name" value="Znf_C2H2_sf"/>
</dbReference>
<dbReference type="SUPFAM" id="SSF57667">
    <property type="entry name" value="beta-beta-alpha zinc fingers"/>
    <property type="match status" value="1"/>
</dbReference>
<dbReference type="Gene3D" id="3.30.710.10">
    <property type="entry name" value="Potassium Channel Kv1.1, Chain A"/>
    <property type="match status" value="1"/>
</dbReference>
<keyword evidence="3" id="KW-0479">Metal-binding</keyword>
<proteinExistence type="predicted"/>
<dbReference type="SUPFAM" id="SSF54695">
    <property type="entry name" value="POZ domain"/>
    <property type="match status" value="1"/>
</dbReference>
<dbReference type="Proteomes" id="UP001652582">
    <property type="component" value="Chromosome 3"/>
</dbReference>
<gene>
    <name evidence="8" type="primary">LOC112046666</name>
</gene>
<dbReference type="GO" id="GO:0008270">
    <property type="term" value="F:zinc ion binding"/>
    <property type="evidence" value="ECO:0007669"/>
    <property type="project" value="UniProtKB-KW"/>
</dbReference>
<dbReference type="GO" id="GO:0048513">
    <property type="term" value="P:animal organ development"/>
    <property type="evidence" value="ECO:0007669"/>
    <property type="project" value="UniProtKB-ARBA"/>
</dbReference>
<dbReference type="SMART" id="SM00355">
    <property type="entry name" value="ZnF_C2H2"/>
    <property type="match status" value="2"/>
</dbReference>